<dbReference type="Proteomes" id="UP000681131">
    <property type="component" value="Chromosome"/>
</dbReference>
<evidence type="ECO:0000313" key="4">
    <source>
        <dbReference type="Proteomes" id="UP000681131"/>
    </source>
</evidence>
<proteinExistence type="predicted"/>
<evidence type="ECO:0000313" key="3">
    <source>
        <dbReference type="Proteomes" id="UP000251120"/>
    </source>
</evidence>
<keyword evidence="4" id="KW-1185">Reference proteome</keyword>
<dbReference type="EMBL" id="CP021781">
    <property type="protein sequence ID" value="AXA34267.1"/>
    <property type="molecule type" value="Genomic_DNA"/>
</dbReference>
<sequence>MLEHHPLIKEFPELKAQIHNIKADHHVSKQMKQYEDLDKEVFNLESTGKFEDVRLEDLKKQRLELKDSIYKALIK</sequence>
<dbReference type="Pfam" id="PF04325">
    <property type="entry name" value="DUF465"/>
    <property type="match status" value="1"/>
</dbReference>
<dbReference type="Gene3D" id="6.10.280.50">
    <property type="match status" value="1"/>
</dbReference>
<dbReference type="InterPro" id="IPR038444">
    <property type="entry name" value="DUF465_sf"/>
</dbReference>
<name>A0A2Z4XZG4_9GAMM</name>
<dbReference type="KEGG" id="fad:CDH04_07545"/>
<reference evidence="1 3" key="1">
    <citation type="submission" date="2017-06" db="EMBL/GenBank/DDBJ databases">
        <title>Complete genome of Francisella adeliensis.</title>
        <authorList>
            <person name="Vallesi A."/>
            <person name="Sjodin A."/>
        </authorList>
    </citation>
    <scope>NUCLEOTIDE SEQUENCE [LARGE SCALE GENOMIC DNA]</scope>
    <source>
        <strain evidence="1 3">FDC440</strain>
    </source>
</reference>
<dbReference type="SUPFAM" id="SSF158622">
    <property type="entry name" value="YheA/YmcA-like"/>
    <property type="match status" value="1"/>
</dbReference>
<dbReference type="Proteomes" id="UP000251120">
    <property type="component" value="Chromosome"/>
</dbReference>
<accession>A0A2Z4XZG4</accession>
<protein>
    <submittedName>
        <fullName evidence="2">DUF465 domain-containing protein</fullName>
    </submittedName>
</protein>
<dbReference type="InterPro" id="IPR023378">
    <property type="entry name" value="YheA/YmcA-like_dom_sf"/>
</dbReference>
<evidence type="ECO:0000313" key="1">
    <source>
        <dbReference type="EMBL" id="AXA34267.1"/>
    </source>
</evidence>
<dbReference type="RefSeq" id="WP_112870445.1">
    <property type="nucleotide sequence ID" value="NZ_CP021781.1"/>
</dbReference>
<evidence type="ECO:0000313" key="2">
    <source>
        <dbReference type="EMBL" id="QIW12511.1"/>
    </source>
</evidence>
<dbReference type="InterPro" id="IPR007420">
    <property type="entry name" value="DUF465"/>
</dbReference>
<dbReference type="EMBL" id="CP043424">
    <property type="protein sequence ID" value="QIW12511.1"/>
    <property type="molecule type" value="Genomic_DNA"/>
</dbReference>
<dbReference type="OrthoDB" id="1263265at2"/>
<dbReference type="AlphaFoldDB" id="A0A2Z4XZG4"/>
<gene>
    <name evidence="1" type="ORF">CDH04_07545</name>
    <name evidence="2" type="ORF">FZC43_07550</name>
</gene>
<reference evidence="2 4" key="2">
    <citation type="submission" date="2019-08" db="EMBL/GenBank/DDBJ databases">
        <title>Complete genome sequences of Francisella adeliensis (FSC1325 and FSC1326).</title>
        <authorList>
            <person name="Ohrman C."/>
            <person name="Uneklint I."/>
            <person name="Vallesi A."/>
            <person name="Karlsson L."/>
            <person name="Sjodin A."/>
        </authorList>
    </citation>
    <scope>NUCLEOTIDE SEQUENCE [LARGE SCALE GENOMIC DNA]</scope>
    <source>
        <strain evidence="2 4">FSC1325</strain>
    </source>
</reference>
<organism evidence="1 3">
    <name type="scientific">Francisella adeliensis</name>
    <dbReference type="NCBI Taxonomy" id="2007306"/>
    <lineage>
        <taxon>Bacteria</taxon>
        <taxon>Pseudomonadati</taxon>
        <taxon>Pseudomonadota</taxon>
        <taxon>Gammaproteobacteria</taxon>
        <taxon>Thiotrichales</taxon>
        <taxon>Francisellaceae</taxon>
        <taxon>Francisella</taxon>
    </lineage>
</organism>